<evidence type="ECO:0000256" key="2">
    <source>
        <dbReference type="ARBA" id="ARBA00012513"/>
    </source>
</evidence>
<evidence type="ECO:0000256" key="18">
    <source>
        <dbReference type="ARBA" id="ARBA00048679"/>
    </source>
</evidence>
<dbReference type="Pfam" id="PF00560">
    <property type="entry name" value="LRR_1"/>
    <property type="match status" value="5"/>
</dbReference>
<keyword evidence="4" id="KW-0723">Serine/threonine-protein kinase</keyword>
<dbReference type="EMBL" id="JAAMPC010000017">
    <property type="protein sequence ID" value="KAG2246145.1"/>
    <property type="molecule type" value="Genomic_DNA"/>
</dbReference>
<evidence type="ECO:0000259" key="21">
    <source>
        <dbReference type="PROSITE" id="PS50011"/>
    </source>
</evidence>
<dbReference type="EC" id="2.7.11.1" evidence="2"/>
<evidence type="ECO:0000256" key="13">
    <source>
        <dbReference type="ARBA" id="ARBA00022989"/>
    </source>
</evidence>
<dbReference type="Pfam" id="PF08263">
    <property type="entry name" value="LRRNT_2"/>
    <property type="match status" value="1"/>
</dbReference>
<evidence type="ECO:0000256" key="20">
    <source>
        <dbReference type="SAM" id="SignalP"/>
    </source>
</evidence>
<dbReference type="AlphaFoldDB" id="A0A8X7P7A9"/>
<evidence type="ECO:0000256" key="7">
    <source>
        <dbReference type="ARBA" id="ARBA00022692"/>
    </source>
</evidence>
<evidence type="ECO:0000256" key="11">
    <source>
        <dbReference type="ARBA" id="ARBA00022777"/>
    </source>
</evidence>
<evidence type="ECO:0000256" key="17">
    <source>
        <dbReference type="ARBA" id="ARBA00047899"/>
    </source>
</evidence>
<dbReference type="OrthoDB" id="1706439at2759"/>
<dbReference type="SUPFAM" id="SSF56112">
    <property type="entry name" value="Protein kinase-like (PK-like)"/>
    <property type="match status" value="1"/>
</dbReference>
<evidence type="ECO:0000256" key="15">
    <source>
        <dbReference type="ARBA" id="ARBA00023170"/>
    </source>
</evidence>
<keyword evidence="23" id="KW-1185">Reference proteome</keyword>
<organism evidence="22 23">
    <name type="scientific">Brassica carinata</name>
    <name type="common">Ethiopian mustard</name>
    <name type="synonym">Abyssinian cabbage</name>
    <dbReference type="NCBI Taxonomy" id="52824"/>
    <lineage>
        <taxon>Eukaryota</taxon>
        <taxon>Viridiplantae</taxon>
        <taxon>Streptophyta</taxon>
        <taxon>Embryophyta</taxon>
        <taxon>Tracheophyta</taxon>
        <taxon>Spermatophyta</taxon>
        <taxon>Magnoliopsida</taxon>
        <taxon>eudicotyledons</taxon>
        <taxon>Gunneridae</taxon>
        <taxon>Pentapetalae</taxon>
        <taxon>rosids</taxon>
        <taxon>malvids</taxon>
        <taxon>Brassicales</taxon>
        <taxon>Brassicaceae</taxon>
        <taxon>Brassiceae</taxon>
        <taxon>Brassica</taxon>
    </lineage>
</organism>
<keyword evidence="10 19" id="KW-0547">Nucleotide-binding</keyword>
<dbReference type="InterPro" id="IPR017441">
    <property type="entry name" value="Protein_kinase_ATP_BS"/>
</dbReference>
<keyword evidence="16" id="KW-0325">Glycoprotein</keyword>
<keyword evidence="14" id="KW-0472">Membrane</keyword>
<keyword evidence="12 19" id="KW-0067">ATP-binding</keyword>
<dbReference type="Proteomes" id="UP000886595">
    <property type="component" value="Unassembled WGS sequence"/>
</dbReference>
<comment type="subcellular location">
    <subcellularLocation>
        <location evidence="1">Cell membrane</location>
        <topology evidence="1">Single-pass type I membrane protein</topology>
    </subcellularLocation>
</comment>
<sequence length="912" mass="100955">MKQQRLFFILCLLVLFLIVDARDKRPLSDYQRETALLTAFKQTSVKSDPTNFLGNWKYGSGHAPCSWRGVSCSSDGTVIGLDLRNGGLNGTLNLKNLTALSLYLQGNFFFSSAGDSSSGCSLEVLDLSSNSLSDASVVDDVFSSCGELNSSPSNCNFLEKLSLSRNGLGGKIPGGGYWRDFKNLRHFTREQLFLRRDSTGAFSALPNARDPRSIRQQTHRPAPAIIHLLRLITKPGITHLYLPYNNISGSVPVSLTNCTNLRVLDLSSNEFTGEVPSGFPVLEKLLIASNYLSGSVPVELGECKSLKTIDLSFNALSGQIPREIWRLPNLTDLVMWGNDLTGGIPGSICVGFGNLERLAILQLGNNSLTGNVPPELGNCKSLVWLDLNRNHLTGNLPAELASQAGLVKPVRVSVKQLAYIRNEDGRGCRGAGGLFALEVVLVKRLRDSPMVQSCPKDRIYPVRYTFSSNGSMVYFDLSYNSVSGSIPLSYGDMEYLQILNLGHNLLSRTIPDSLSFLTDLDVSNNNLTGPIPSGGQLTTFSVKQLRPLWDSSLTLQLCFPDKYIECLPTSGSSNNWKLSTASEPLSINVATFEKPLTYVDLLVATNGFSADSMIGSGGFGDVYKAQLADGSVVAVKKLNQFTGQGDRELMAEMETIGKIKHRNLVPLLDYCKIGEERLLVYEYMRHGSLETVLHRGEIFLNWTARKKIATEAARGLAFLHHSCIPHIIHRNMKSSNVLLDQDLIARVSDFGMVGLVSALDTRLGYVPPEYHYQSFQCTTEGDVYSYGVILLELLSGKRPIDPEEFGEDNNLVGWAKQLYRESRRAEIFDPNLITEKSDDVELFHYLRIASLCLDERPFERPTMIQVMTMLKELVQVDTENNSLDEFSLKETPMVEEESRGTEREIVELHSTL</sequence>
<feature type="domain" description="Protein kinase" evidence="21">
    <location>
        <begin position="608"/>
        <end position="874"/>
    </location>
</feature>
<keyword evidence="8 20" id="KW-0732">Signal</keyword>
<evidence type="ECO:0000256" key="19">
    <source>
        <dbReference type="PROSITE-ProRule" id="PRU10141"/>
    </source>
</evidence>
<evidence type="ECO:0000256" key="3">
    <source>
        <dbReference type="ARBA" id="ARBA00022475"/>
    </source>
</evidence>
<dbReference type="InterPro" id="IPR013210">
    <property type="entry name" value="LRR_N_plant-typ"/>
</dbReference>
<dbReference type="GO" id="GO:0005886">
    <property type="term" value="C:plasma membrane"/>
    <property type="evidence" value="ECO:0007669"/>
    <property type="project" value="UniProtKB-SubCell"/>
</dbReference>
<dbReference type="InterPro" id="IPR000719">
    <property type="entry name" value="Prot_kinase_dom"/>
</dbReference>
<dbReference type="Gene3D" id="3.80.10.10">
    <property type="entry name" value="Ribonuclease Inhibitor"/>
    <property type="match status" value="4"/>
</dbReference>
<evidence type="ECO:0000256" key="14">
    <source>
        <dbReference type="ARBA" id="ARBA00023136"/>
    </source>
</evidence>
<gene>
    <name evidence="22" type="ORF">Bca52824_085773</name>
</gene>
<comment type="catalytic activity">
    <reaction evidence="17">
        <text>L-threonyl-[protein] + ATP = O-phospho-L-threonyl-[protein] + ADP + H(+)</text>
        <dbReference type="Rhea" id="RHEA:46608"/>
        <dbReference type="Rhea" id="RHEA-COMP:11060"/>
        <dbReference type="Rhea" id="RHEA-COMP:11605"/>
        <dbReference type="ChEBI" id="CHEBI:15378"/>
        <dbReference type="ChEBI" id="CHEBI:30013"/>
        <dbReference type="ChEBI" id="CHEBI:30616"/>
        <dbReference type="ChEBI" id="CHEBI:61977"/>
        <dbReference type="ChEBI" id="CHEBI:456216"/>
        <dbReference type="EC" id="2.7.11.1"/>
    </reaction>
</comment>
<dbReference type="Gene3D" id="3.30.200.20">
    <property type="entry name" value="Phosphorylase Kinase, domain 1"/>
    <property type="match status" value="1"/>
</dbReference>
<dbReference type="InterPro" id="IPR032675">
    <property type="entry name" value="LRR_dom_sf"/>
</dbReference>
<comment type="catalytic activity">
    <reaction evidence="18">
        <text>L-seryl-[protein] + ATP = O-phospho-L-seryl-[protein] + ADP + H(+)</text>
        <dbReference type="Rhea" id="RHEA:17989"/>
        <dbReference type="Rhea" id="RHEA-COMP:9863"/>
        <dbReference type="Rhea" id="RHEA-COMP:11604"/>
        <dbReference type="ChEBI" id="CHEBI:15378"/>
        <dbReference type="ChEBI" id="CHEBI:29999"/>
        <dbReference type="ChEBI" id="CHEBI:30616"/>
        <dbReference type="ChEBI" id="CHEBI:83421"/>
        <dbReference type="ChEBI" id="CHEBI:456216"/>
        <dbReference type="EC" id="2.7.11.1"/>
    </reaction>
</comment>
<dbReference type="PANTHER" id="PTHR48010">
    <property type="entry name" value="OS05G0588300 PROTEIN"/>
    <property type="match status" value="1"/>
</dbReference>
<keyword evidence="9" id="KW-0677">Repeat</keyword>
<dbReference type="PROSITE" id="PS50011">
    <property type="entry name" value="PROTEIN_KINASE_DOM"/>
    <property type="match status" value="1"/>
</dbReference>
<dbReference type="PANTHER" id="PTHR48010:SF58">
    <property type="entry name" value="RECEPTOR PROTEIN KINASE-LIKE PROTEIN ZAR1"/>
    <property type="match status" value="1"/>
</dbReference>
<reference evidence="22 23" key="1">
    <citation type="submission" date="2020-02" db="EMBL/GenBank/DDBJ databases">
        <authorList>
            <person name="Ma Q."/>
            <person name="Huang Y."/>
            <person name="Song X."/>
            <person name="Pei D."/>
        </authorList>
    </citation>
    <scope>NUCLEOTIDE SEQUENCE [LARGE SCALE GENOMIC DNA]</scope>
    <source>
        <strain evidence="22">Sxm20200214</strain>
        <tissue evidence="22">Leaf</tissue>
    </source>
</reference>
<dbReference type="FunFam" id="3.30.200.20:FF:000150">
    <property type="entry name" value="serine/threonine-protein kinase BRI1-like 2"/>
    <property type="match status" value="1"/>
</dbReference>
<evidence type="ECO:0000256" key="1">
    <source>
        <dbReference type="ARBA" id="ARBA00004251"/>
    </source>
</evidence>
<feature type="chain" id="PRO_5036481580" description="non-specific serine/threonine protein kinase" evidence="20">
    <location>
        <begin position="22"/>
        <end position="912"/>
    </location>
</feature>
<dbReference type="Pfam" id="PF00069">
    <property type="entry name" value="Pkinase"/>
    <property type="match status" value="1"/>
</dbReference>
<evidence type="ECO:0000313" key="23">
    <source>
        <dbReference type="Proteomes" id="UP000886595"/>
    </source>
</evidence>
<protein>
    <recommendedName>
        <fullName evidence="2">non-specific serine/threonine protein kinase</fullName>
        <ecNumber evidence="2">2.7.11.1</ecNumber>
    </recommendedName>
</protein>
<evidence type="ECO:0000256" key="5">
    <source>
        <dbReference type="ARBA" id="ARBA00022614"/>
    </source>
</evidence>
<dbReference type="PROSITE" id="PS00107">
    <property type="entry name" value="PROTEIN_KINASE_ATP"/>
    <property type="match status" value="1"/>
</dbReference>
<evidence type="ECO:0000256" key="9">
    <source>
        <dbReference type="ARBA" id="ARBA00022737"/>
    </source>
</evidence>
<evidence type="ECO:0000256" key="10">
    <source>
        <dbReference type="ARBA" id="ARBA00022741"/>
    </source>
</evidence>
<dbReference type="GO" id="GO:0004674">
    <property type="term" value="F:protein serine/threonine kinase activity"/>
    <property type="evidence" value="ECO:0007669"/>
    <property type="project" value="UniProtKB-KW"/>
</dbReference>
<dbReference type="InterPro" id="IPR001611">
    <property type="entry name" value="Leu-rich_rpt"/>
</dbReference>
<keyword evidence="6" id="KW-0808">Transferase</keyword>
<accession>A0A8X7P7A9</accession>
<evidence type="ECO:0000256" key="12">
    <source>
        <dbReference type="ARBA" id="ARBA00022840"/>
    </source>
</evidence>
<dbReference type="InterPro" id="IPR050994">
    <property type="entry name" value="At_inactive_RLKs"/>
</dbReference>
<dbReference type="InterPro" id="IPR011009">
    <property type="entry name" value="Kinase-like_dom_sf"/>
</dbReference>
<evidence type="ECO:0000256" key="4">
    <source>
        <dbReference type="ARBA" id="ARBA00022527"/>
    </source>
</evidence>
<name>A0A8X7P7A9_BRACI</name>
<comment type="caution">
    <text evidence="22">The sequence shown here is derived from an EMBL/GenBank/DDBJ whole genome shotgun (WGS) entry which is preliminary data.</text>
</comment>
<keyword evidence="7" id="KW-0812">Transmembrane</keyword>
<keyword evidence="11" id="KW-0418">Kinase</keyword>
<proteinExistence type="predicted"/>
<evidence type="ECO:0000256" key="16">
    <source>
        <dbReference type="ARBA" id="ARBA00023180"/>
    </source>
</evidence>
<evidence type="ECO:0000256" key="6">
    <source>
        <dbReference type="ARBA" id="ARBA00022679"/>
    </source>
</evidence>
<evidence type="ECO:0000256" key="8">
    <source>
        <dbReference type="ARBA" id="ARBA00022729"/>
    </source>
</evidence>
<feature type="signal peptide" evidence="20">
    <location>
        <begin position="1"/>
        <end position="21"/>
    </location>
</feature>
<keyword evidence="15" id="KW-0675">Receptor</keyword>
<dbReference type="SUPFAM" id="SSF52058">
    <property type="entry name" value="L domain-like"/>
    <property type="match status" value="2"/>
</dbReference>
<dbReference type="InterPro" id="IPR045381">
    <property type="entry name" value="BRI1_island_dom"/>
</dbReference>
<dbReference type="Gene3D" id="1.10.510.10">
    <property type="entry name" value="Transferase(Phosphotransferase) domain 1"/>
    <property type="match status" value="1"/>
</dbReference>
<dbReference type="Gene3D" id="3.30.1490.310">
    <property type="match status" value="1"/>
</dbReference>
<dbReference type="FunFam" id="3.80.10.10:FF:000221">
    <property type="entry name" value="Leucine-rich repeat receptor-like protein kinase PXL1"/>
    <property type="match status" value="1"/>
</dbReference>
<evidence type="ECO:0000313" key="22">
    <source>
        <dbReference type="EMBL" id="KAG2246145.1"/>
    </source>
</evidence>
<keyword evidence="5" id="KW-0433">Leucine-rich repeat</keyword>
<keyword evidence="3" id="KW-1003">Cell membrane</keyword>
<dbReference type="GO" id="GO:0005524">
    <property type="term" value="F:ATP binding"/>
    <property type="evidence" value="ECO:0007669"/>
    <property type="project" value="UniProtKB-UniRule"/>
</dbReference>
<dbReference type="Pfam" id="PF20141">
    <property type="entry name" value="Island"/>
    <property type="match status" value="1"/>
</dbReference>
<feature type="binding site" evidence="19">
    <location>
        <position position="637"/>
    </location>
    <ligand>
        <name>ATP</name>
        <dbReference type="ChEBI" id="CHEBI:30616"/>
    </ligand>
</feature>
<keyword evidence="13" id="KW-1133">Transmembrane helix</keyword>